<feature type="domain" description="Type II secretion system protein GspG C-terminal" evidence="2">
    <location>
        <begin position="2"/>
        <end position="28"/>
    </location>
</feature>
<feature type="region of interest" description="Disordered" evidence="1">
    <location>
        <begin position="15"/>
        <end position="34"/>
    </location>
</feature>
<comment type="caution">
    <text evidence="3">The sequence shown here is derived from an EMBL/GenBank/DDBJ whole genome shotgun (WGS) entry which is preliminary data.</text>
</comment>
<proteinExistence type="predicted"/>
<accession>W1Y9R0</accession>
<gene>
    <name evidence="3" type="ORF">Q604_UNBC07461G0002</name>
</gene>
<sequence length="34" mass="3644">EKGLFDVYTLGADGQENGEGAGADIGNWNLQEFQ</sequence>
<organism evidence="3">
    <name type="scientific">human gut metagenome</name>
    <dbReference type="NCBI Taxonomy" id="408170"/>
    <lineage>
        <taxon>unclassified sequences</taxon>
        <taxon>metagenomes</taxon>
        <taxon>organismal metagenomes</taxon>
    </lineage>
</organism>
<name>W1Y9R0_9ZZZZ</name>
<dbReference type="Pfam" id="PF08334">
    <property type="entry name" value="T2SSG"/>
    <property type="match status" value="1"/>
</dbReference>
<reference evidence="3" key="1">
    <citation type="submission" date="2013-12" db="EMBL/GenBank/DDBJ databases">
        <title>A Varibaculum cambriense genome reconstructed from a premature infant gut community with otherwise low bacterial novelty that shifts toward anaerobic metabolism during the third week of life.</title>
        <authorList>
            <person name="Brown C.T."/>
            <person name="Sharon I."/>
            <person name="Thomas B.C."/>
            <person name="Castelle C.J."/>
            <person name="Morowitz M.J."/>
            <person name="Banfield J.F."/>
        </authorList>
    </citation>
    <scope>NUCLEOTIDE SEQUENCE</scope>
</reference>
<evidence type="ECO:0000259" key="2">
    <source>
        <dbReference type="Pfam" id="PF08334"/>
    </source>
</evidence>
<dbReference type="InterPro" id="IPR045584">
    <property type="entry name" value="Pilin-like"/>
</dbReference>
<feature type="non-terminal residue" evidence="3">
    <location>
        <position position="1"/>
    </location>
</feature>
<evidence type="ECO:0000256" key="1">
    <source>
        <dbReference type="SAM" id="MobiDB-lite"/>
    </source>
</evidence>
<evidence type="ECO:0000313" key="3">
    <source>
        <dbReference type="EMBL" id="ETJ38425.1"/>
    </source>
</evidence>
<dbReference type="AlphaFoldDB" id="W1Y9R0"/>
<protein>
    <submittedName>
        <fullName evidence="3">General secretion pathway protein GspG</fullName>
    </submittedName>
</protein>
<dbReference type="EMBL" id="AZMM01007461">
    <property type="protein sequence ID" value="ETJ38425.1"/>
    <property type="molecule type" value="Genomic_DNA"/>
</dbReference>
<dbReference type="InterPro" id="IPR013545">
    <property type="entry name" value="T2SS_protein-GspG_C"/>
</dbReference>
<dbReference type="SUPFAM" id="SSF54523">
    <property type="entry name" value="Pili subunits"/>
    <property type="match status" value="1"/>
</dbReference>